<gene>
    <name evidence="2" type="ORF">ACFSL4_11400</name>
</gene>
<protein>
    <recommendedName>
        <fullName evidence="4">Flp pilus-assembly TadG-like N-terminal domain-containing protein</fullName>
    </recommendedName>
</protein>
<evidence type="ECO:0000256" key="1">
    <source>
        <dbReference type="SAM" id="MobiDB-lite"/>
    </source>
</evidence>
<reference evidence="3" key="1">
    <citation type="journal article" date="2019" name="Int. J. Syst. Evol. Microbiol.">
        <title>The Global Catalogue of Microorganisms (GCM) 10K type strain sequencing project: providing services to taxonomists for standard genome sequencing and annotation.</title>
        <authorList>
            <consortium name="The Broad Institute Genomics Platform"/>
            <consortium name="The Broad Institute Genome Sequencing Center for Infectious Disease"/>
            <person name="Wu L."/>
            <person name="Ma J."/>
        </authorList>
    </citation>
    <scope>NUCLEOTIDE SEQUENCE [LARGE SCALE GENOMIC DNA]</scope>
    <source>
        <strain evidence="3">CGMCC 1.12470</strain>
    </source>
</reference>
<feature type="compositionally biased region" description="Acidic residues" evidence="1">
    <location>
        <begin position="180"/>
        <end position="193"/>
    </location>
</feature>
<dbReference type="RefSeq" id="WP_381081268.1">
    <property type="nucleotide sequence ID" value="NZ_JBHUDX010000027.1"/>
</dbReference>
<sequence>MNARVFGGVAAWTIGAATAIALSLLAISTLGDGIYAGRTRTWSGDDVARALAAASSDPAAASSDPAAAPSDPAAATAGSPHPGAQADAGPSPSRPAPAVSPSQTTGHTEAVASPGGTALAVCGAAGAYLTSWSPAQGYRVESVSRGPSRVASVTFASSRSLVVLRVGCTSGVPTAQVGTESEDDTEHEGDDHH</sequence>
<accession>A0ABW4IQL8</accession>
<keyword evidence="3" id="KW-1185">Reference proteome</keyword>
<dbReference type="EMBL" id="JBHUDX010000027">
    <property type="protein sequence ID" value="MFD1658798.1"/>
    <property type="molecule type" value="Genomic_DNA"/>
</dbReference>
<feature type="region of interest" description="Disordered" evidence="1">
    <location>
        <begin position="170"/>
        <end position="193"/>
    </location>
</feature>
<evidence type="ECO:0000313" key="2">
    <source>
        <dbReference type="EMBL" id="MFD1658798.1"/>
    </source>
</evidence>
<feature type="compositionally biased region" description="Low complexity" evidence="1">
    <location>
        <begin position="59"/>
        <end position="102"/>
    </location>
</feature>
<name>A0ABW4IQL8_9ACTN</name>
<proteinExistence type="predicted"/>
<comment type="caution">
    <text evidence="2">The sequence shown here is derived from an EMBL/GenBank/DDBJ whole genome shotgun (WGS) entry which is preliminary data.</text>
</comment>
<evidence type="ECO:0008006" key="4">
    <source>
        <dbReference type="Google" id="ProtNLM"/>
    </source>
</evidence>
<organism evidence="2 3">
    <name type="scientific">Streptomyces caeni</name>
    <dbReference type="NCBI Taxonomy" id="2307231"/>
    <lineage>
        <taxon>Bacteria</taxon>
        <taxon>Bacillati</taxon>
        <taxon>Actinomycetota</taxon>
        <taxon>Actinomycetes</taxon>
        <taxon>Kitasatosporales</taxon>
        <taxon>Streptomycetaceae</taxon>
        <taxon>Streptomyces</taxon>
    </lineage>
</organism>
<dbReference type="Proteomes" id="UP001597261">
    <property type="component" value="Unassembled WGS sequence"/>
</dbReference>
<feature type="region of interest" description="Disordered" evidence="1">
    <location>
        <begin position="59"/>
        <end position="112"/>
    </location>
</feature>
<evidence type="ECO:0000313" key="3">
    <source>
        <dbReference type="Proteomes" id="UP001597261"/>
    </source>
</evidence>